<dbReference type="InterPro" id="IPR000569">
    <property type="entry name" value="HECT_dom"/>
</dbReference>
<keyword evidence="4" id="KW-0808">Transferase</keyword>
<evidence type="ECO:0000259" key="3">
    <source>
        <dbReference type="PROSITE" id="PS50237"/>
    </source>
</evidence>
<sequence length="353" mass="39565">MASLCYLLNHYRLASVRQGEDVHVDVREILLTWKIKEIDLDNFQKIVVSRQPRSLWEHSLRCFNRENFKLNHTLKVKIEDSGYEVSFNMIGLIEGTYKTIGKMLATIIVQGGAFTPLLSHAMVSYGYMGQEAASLETIETEADVEILNQDEAVQNILESAGINLRISATSKRTISKALIAYFSRVTSKKAILDQFWEGAEQIGLQTLLKSNTGNIRKILCKCCGVPQELTGDMFMEMCVVKSFGERGSNMRQQSEDVAQNFESFVFDCQEGKCQYTDGVVHLCDILQFLTGCSSIPPGGFDNKFTVNFTDVKCYPSVSTCTLDLTLPIHLVNYKNFHDVMKEAIVSGPGFGLI</sequence>
<evidence type="ECO:0000256" key="1">
    <source>
        <dbReference type="ARBA" id="ARBA00022786"/>
    </source>
</evidence>
<dbReference type="SUPFAM" id="SSF56204">
    <property type="entry name" value="Hect, E3 ligase catalytic domain"/>
    <property type="match status" value="1"/>
</dbReference>
<dbReference type="EMBL" id="CACVKT020000544">
    <property type="protein sequence ID" value="CAC5360139.1"/>
    <property type="molecule type" value="Genomic_DNA"/>
</dbReference>
<reference evidence="4 5" key="1">
    <citation type="submission" date="2020-06" db="EMBL/GenBank/DDBJ databases">
        <authorList>
            <person name="Li R."/>
            <person name="Bekaert M."/>
        </authorList>
    </citation>
    <scope>NUCLEOTIDE SEQUENCE [LARGE SCALE GENOMIC DNA]</scope>
    <source>
        <strain evidence="5">wild</strain>
    </source>
</reference>
<dbReference type="OrthoDB" id="5971299at2759"/>
<feature type="active site" description="Glycyl thioester intermediate" evidence="2">
    <location>
        <position position="320"/>
    </location>
</feature>
<name>A0A6J8A307_MYTCO</name>
<keyword evidence="4" id="KW-0012">Acyltransferase</keyword>
<evidence type="ECO:0000313" key="5">
    <source>
        <dbReference type="Proteomes" id="UP000507470"/>
    </source>
</evidence>
<dbReference type="EC" id="2.3.2.26" evidence="4"/>
<keyword evidence="5" id="KW-1185">Reference proteome</keyword>
<protein>
    <submittedName>
        <fullName evidence="4">G2H3</fullName>
        <ecNumber evidence="4">2.3.2.26</ecNumber>
    </submittedName>
</protein>
<dbReference type="PROSITE" id="PS50237">
    <property type="entry name" value="HECT"/>
    <property type="match status" value="1"/>
</dbReference>
<evidence type="ECO:0000313" key="4">
    <source>
        <dbReference type="EMBL" id="CAC5360139.1"/>
    </source>
</evidence>
<proteinExistence type="predicted"/>
<dbReference type="AlphaFoldDB" id="A0A6J8A307"/>
<evidence type="ECO:0000256" key="2">
    <source>
        <dbReference type="PROSITE-ProRule" id="PRU00104"/>
    </source>
</evidence>
<organism evidence="4 5">
    <name type="scientific">Mytilus coruscus</name>
    <name type="common">Sea mussel</name>
    <dbReference type="NCBI Taxonomy" id="42192"/>
    <lineage>
        <taxon>Eukaryota</taxon>
        <taxon>Metazoa</taxon>
        <taxon>Spiralia</taxon>
        <taxon>Lophotrochozoa</taxon>
        <taxon>Mollusca</taxon>
        <taxon>Bivalvia</taxon>
        <taxon>Autobranchia</taxon>
        <taxon>Pteriomorphia</taxon>
        <taxon>Mytilida</taxon>
        <taxon>Mytiloidea</taxon>
        <taxon>Mytilidae</taxon>
        <taxon>Mytilinae</taxon>
        <taxon>Mytilus</taxon>
    </lineage>
</organism>
<dbReference type="GO" id="GO:0061630">
    <property type="term" value="F:ubiquitin protein ligase activity"/>
    <property type="evidence" value="ECO:0007669"/>
    <property type="project" value="UniProtKB-EC"/>
</dbReference>
<feature type="domain" description="HECT" evidence="3">
    <location>
        <begin position="285"/>
        <end position="353"/>
    </location>
</feature>
<dbReference type="InterPro" id="IPR035983">
    <property type="entry name" value="Hect_E3_ubiquitin_ligase"/>
</dbReference>
<accession>A0A6J8A307</accession>
<gene>
    <name evidence="4" type="ORF">MCOR_2722</name>
</gene>
<dbReference type="Pfam" id="PF00632">
    <property type="entry name" value="HECT"/>
    <property type="match status" value="1"/>
</dbReference>
<dbReference type="Proteomes" id="UP000507470">
    <property type="component" value="Unassembled WGS sequence"/>
</dbReference>
<keyword evidence="1 2" id="KW-0833">Ubl conjugation pathway</keyword>
<dbReference type="Gene3D" id="3.30.2410.10">
    <property type="entry name" value="Hect, E3 ligase catalytic domain"/>
    <property type="match status" value="1"/>
</dbReference>